<dbReference type="CDD" id="cd11078">
    <property type="entry name" value="CYP130-like"/>
    <property type="match status" value="1"/>
</dbReference>
<keyword evidence="2" id="KW-0349">Heme</keyword>
<accession>A0ABX7P1A3</accession>
<sequence length="397" mass="44099">MSGRVNLLVPEVRANPYPTYAELRRSPVCQVDPGGYWVLTRHDDVVAAFKNPAVFSNTGMRMVTKPAWLGHNPFADSMIGMDPPNHTRLRTLVNRAFGPPVLARLESRIRGFAGAIVDRIPEGTAVDFVDAFCLPLPASVIGELIGLDPAQHHLYKRWADDLTSITSIPPGTAESPRMAEIRATVKETEHFMGRVLANRRVEPRDDLVTDLINARVDGEQLSDAELMNFMFLLLVAGLETTIHLLSHAMRVLMEHPDLVERLRANRAQIPRFLEEVLRYEPPVQAIMRVTTADTEIRGVTIPKGSPVALMMGAANRDETHFPDAETFNMDREGMNNLPFGHGVHFCLGAPLARLEAKLGLEALLTRFARFTSAGPMEWNRSMTVRGPVKMPVVAHAK</sequence>
<keyword evidence="2" id="KW-0560">Oxidoreductase</keyword>
<organism evidence="3 4">
    <name type="scientific">Pyxidicoccus parkwayensis</name>
    <dbReference type="NCBI Taxonomy" id="2813578"/>
    <lineage>
        <taxon>Bacteria</taxon>
        <taxon>Pseudomonadati</taxon>
        <taxon>Myxococcota</taxon>
        <taxon>Myxococcia</taxon>
        <taxon>Myxococcales</taxon>
        <taxon>Cystobacterineae</taxon>
        <taxon>Myxococcaceae</taxon>
        <taxon>Pyxidicoccus</taxon>
    </lineage>
</organism>
<keyword evidence="2" id="KW-0503">Monooxygenase</keyword>
<dbReference type="InterPro" id="IPR001128">
    <property type="entry name" value="Cyt_P450"/>
</dbReference>
<name>A0ABX7P1A3_9BACT</name>
<dbReference type="EMBL" id="CP071090">
    <property type="protein sequence ID" value="QSQ23647.1"/>
    <property type="molecule type" value="Genomic_DNA"/>
</dbReference>
<dbReference type="SUPFAM" id="SSF48264">
    <property type="entry name" value="Cytochrome P450"/>
    <property type="match status" value="1"/>
</dbReference>
<evidence type="ECO:0000256" key="2">
    <source>
        <dbReference type="RuleBase" id="RU000461"/>
    </source>
</evidence>
<dbReference type="PRINTS" id="PR00359">
    <property type="entry name" value="BP450"/>
</dbReference>
<dbReference type="PROSITE" id="PS00086">
    <property type="entry name" value="CYTOCHROME_P450"/>
    <property type="match status" value="1"/>
</dbReference>
<dbReference type="InterPro" id="IPR002397">
    <property type="entry name" value="Cyt_P450_B"/>
</dbReference>
<dbReference type="Pfam" id="PF00067">
    <property type="entry name" value="p450"/>
    <property type="match status" value="1"/>
</dbReference>
<dbReference type="Proteomes" id="UP000662747">
    <property type="component" value="Chromosome"/>
</dbReference>
<gene>
    <name evidence="3" type="ORF">JY651_01280</name>
</gene>
<dbReference type="InterPro" id="IPR017972">
    <property type="entry name" value="Cyt_P450_CS"/>
</dbReference>
<dbReference type="InterPro" id="IPR036396">
    <property type="entry name" value="Cyt_P450_sf"/>
</dbReference>
<keyword evidence="2" id="KW-0479">Metal-binding</keyword>
<evidence type="ECO:0000313" key="3">
    <source>
        <dbReference type="EMBL" id="QSQ23647.1"/>
    </source>
</evidence>
<comment type="similarity">
    <text evidence="1 2">Belongs to the cytochrome P450 family.</text>
</comment>
<dbReference type="PANTHER" id="PTHR46696:SF1">
    <property type="entry name" value="CYTOCHROME P450 YJIB-RELATED"/>
    <property type="match status" value="1"/>
</dbReference>
<evidence type="ECO:0000313" key="4">
    <source>
        <dbReference type="Proteomes" id="UP000662747"/>
    </source>
</evidence>
<dbReference type="Gene3D" id="1.10.630.10">
    <property type="entry name" value="Cytochrome P450"/>
    <property type="match status" value="1"/>
</dbReference>
<dbReference type="PRINTS" id="PR00385">
    <property type="entry name" value="P450"/>
</dbReference>
<dbReference type="RefSeq" id="WP_206725219.1">
    <property type="nucleotide sequence ID" value="NZ_CP071090.1"/>
</dbReference>
<evidence type="ECO:0000256" key="1">
    <source>
        <dbReference type="ARBA" id="ARBA00010617"/>
    </source>
</evidence>
<protein>
    <submittedName>
        <fullName evidence="3">Cytochrome P450</fullName>
    </submittedName>
</protein>
<dbReference type="PANTHER" id="PTHR46696">
    <property type="entry name" value="P450, PUTATIVE (EUROFUNG)-RELATED"/>
    <property type="match status" value="1"/>
</dbReference>
<keyword evidence="4" id="KW-1185">Reference proteome</keyword>
<proteinExistence type="inferred from homology"/>
<reference evidence="3 4" key="1">
    <citation type="submission" date="2021-02" db="EMBL/GenBank/DDBJ databases">
        <title>De Novo genome assembly of isolated myxobacteria.</title>
        <authorList>
            <person name="Stevens D.C."/>
        </authorList>
    </citation>
    <scope>NUCLEOTIDE SEQUENCE [LARGE SCALE GENOMIC DNA]</scope>
    <source>
        <strain evidence="4">SCPEA02</strain>
    </source>
</reference>
<keyword evidence="2" id="KW-0408">Iron</keyword>